<dbReference type="SUPFAM" id="SSF81383">
    <property type="entry name" value="F-box domain"/>
    <property type="match status" value="1"/>
</dbReference>
<keyword evidence="2" id="KW-0833">Ubl conjugation pathway</keyword>
<dbReference type="Proteomes" id="UP000694398">
    <property type="component" value="Unassembled WGS sequence"/>
</dbReference>
<dbReference type="GO" id="GO:0019005">
    <property type="term" value="C:SCF ubiquitin ligase complex"/>
    <property type="evidence" value="ECO:0007669"/>
    <property type="project" value="TreeGrafter"/>
</dbReference>
<accession>A0A8C2VKG5</accession>
<dbReference type="CDD" id="cd22093">
    <property type="entry name" value="F-box_FBXO15"/>
    <property type="match status" value="1"/>
</dbReference>
<protein>
    <recommendedName>
        <fullName evidence="4">F-box only protein 15</fullName>
    </recommendedName>
</protein>
<dbReference type="PANTHER" id="PTHR46731:SF1">
    <property type="entry name" value="F-BOX ONLY PROTEIN 15"/>
    <property type="match status" value="1"/>
</dbReference>
<dbReference type="InterPro" id="IPR036047">
    <property type="entry name" value="F-box-like_dom_sf"/>
</dbReference>
<dbReference type="Gene3D" id="1.20.1280.50">
    <property type="match status" value="1"/>
</dbReference>
<evidence type="ECO:0000259" key="5">
    <source>
        <dbReference type="PROSITE" id="PS50181"/>
    </source>
</evidence>
<keyword evidence="7" id="KW-1185">Reference proteome</keyword>
<evidence type="ECO:0000313" key="7">
    <source>
        <dbReference type="Proteomes" id="UP000694398"/>
    </source>
</evidence>
<evidence type="ECO:0000256" key="3">
    <source>
        <dbReference type="ARBA" id="ARBA00062469"/>
    </source>
</evidence>
<gene>
    <name evidence="6" type="primary">FBXO15</name>
</gene>
<proteinExistence type="predicted"/>
<dbReference type="SMART" id="SM00256">
    <property type="entry name" value="FBOX"/>
    <property type="match status" value="1"/>
</dbReference>
<feature type="domain" description="F-box" evidence="5">
    <location>
        <begin position="131"/>
        <end position="177"/>
    </location>
</feature>
<reference evidence="6" key="1">
    <citation type="submission" date="2025-08" db="UniProtKB">
        <authorList>
            <consortium name="Ensembl"/>
        </authorList>
    </citation>
    <scope>IDENTIFICATION</scope>
</reference>
<comment type="function">
    <text evidence="1">Substrate-recognition component of the SCF (SKP1-CUL1-F-box protein)-type E3 ubiquitin ligase complex.</text>
</comment>
<evidence type="ECO:0000256" key="4">
    <source>
        <dbReference type="ARBA" id="ARBA00068832"/>
    </source>
</evidence>
<evidence type="ECO:0000256" key="2">
    <source>
        <dbReference type="ARBA" id="ARBA00022786"/>
    </source>
</evidence>
<dbReference type="PROSITE" id="PS50181">
    <property type="entry name" value="FBOX"/>
    <property type="match status" value="1"/>
</dbReference>
<dbReference type="Ensembl" id="ENSCLAT00000014759.1">
    <property type="protein sequence ID" value="ENSCLAP00000014601.1"/>
    <property type="gene ID" value="ENSCLAG00000010080.1"/>
</dbReference>
<dbReference type="PANTHER" id="PTHR46731">
    <property type="entry name" value="F-BOX ONLY PROTEIN 15"/>
    <property type="match status" value="1"/>
</dbReference>
<evidence type="ECO:0000313" key="6">
    <source>
        <dbReference type="Ensembl" id="ENSCLAP00000014601.1"/>
    </source>
</evidence>
<organism evidence="6 7">
    <name type="scientific">Chinchilla lanigera</name>
    <name type="common">Long-tailed chinchilla</name>
    <name type="synonym">Chinchilla villidera</name>
    <dbReference type="NCBI Taxonomy" id="34839"/>
    <lineage>
        <taxon>Eukaryota</taxon>
        <taxon>Metazoa</taxon>
        <taxon>Chordata</taxon>
        <taxon>Craniata</taxon>
        <taxon>Vertebrata</taxon>
        <taxon>Euteleostomi</taxon>
        <taxon>Mammalia</taxon>
        <taxon>Eutheria</taxon>
        <taxon>Euarchontoglires</taxon>
        <taxon>Glires</taxon>
        <taxon>Rodentia</taxon>
        <taxon>Hystricomorpha</taxon>
        <taxon>Chinchillidae</taxon>
        <taxon>Chinchilla</taxon>
    </lineage>
</organism>
<dbReference type="AlphaFoldDB" id="A0A8C2VKG5"/>
<dbReference type="Pfam" id="PF12937">
    <property type="entry name" value="F-box-like"/>
    <property type="match status" value="1"/>
</dbReference>
<comment type="subunit">
    <text evidence="3">Directly interacts with SKP1 and CUL1.</text>
</comment>
<sequence length="570" mass="64233">MCLEAAPRGRARTIWRCLVRMHVFGRSSAHALEVGAVFSGEVGPLGSTRQVSMATGRGRPSQHRSVGLQDPRGPFLYGGGTAWGRTGAAAGCSGVFRFRKGRGVKFCAGNTALRQYARHSQHWEKSSSNCSVYLDRMPSEILLKIFSYLDAVSLLCIGCVNRRFYHLANDNFIWVRIYSMAFSPKRSNWKVNSVEETAVSVSLLSVEDKEAGYWKKTYITEQITSVKAALAQILKPVNAYTGLPVKIKEALRISGLGWAIILKEKNGREYIMSHVDLSLNDTSITVVWYDKNWPCLATLSTLNLYGMTPLFMDRYKDSAKNGPRWHSLIAKYDLSHLTESTMIGCDRLVRIFSLNPGLVVGVWKKEEELAFVMANLHFHHLVERSTLGSAAVPYELPPHVPFLDDNPEYGLHGYQLHVDMHGGGVFFLCGTFRNLFTMKGCIEDGYVKLTVINFKNSREHLPLIGKVGLTWRTNIFDAFVESCAVMDVTLLDEHRKPFWCLSSAVHMRPAACPSDGPHFLGQTYYVDYTDAEGRVHAELVWIEETEEYFIVNLVLYLSVAKINHWFGTRY</sequence>
<dbReference type="InterPro" id="IPR001810">
    <property type="entry name" value="F-box_dom"/>
</dbReference>
<dbReference type="FunFam" id="1.20.1280.50:FF:000061">
    <property type="entry name" value="F-box only protein 15"/>
    <property type="match status" value="1"/>
</dbReference>
<evidence type="ECO:0000256" key="1">
    <source>
        <dbReference type="ARBA" id="ARBA00003437"/>
    </source>
</evidence>
<dbReference type="GeneTree" id="ENSGT00390000017498"/>
<name>A0A8C2VKG5_CHILA</name>
<reference evidence="6" key="2">
    <citation type="submission" date="2025-09" db="UniProtKB">
        <authorList>
            <consortium name="Ensembl"/>
        </authorList>
    </citation>
    <scope>IDENTIFICATION</scope>
</reference>